<dbReference type="InterPro" id="IPR001767">
    <property type="entry name" value="Hedgehog_Hint"/>
</dbReference>
<dbReference type="Pfam" id="PF01079">
    <property type="entry name" value="Hint"/>
    <property type="match status" value="1"/>
</dbReference>
<feature type="domain" description="Hint" evidence="3">
    <location>
        <begin position="278"/>
        <end position="371"/>
    </location>
</feature>
<dbReference type="InterPro" id="IPR036844">
    <property type="entry name" value="Hint_dom_sf"/>
</dbReference>
<dbReference type="Proteomes" id="UP001157974">
    <property type="component" value="Unassembled WGS sequence"/>
</dbReference>
<dbReference type="PANTHER" id="PTHR46706">
    <property type="entry name" value="PROTEIN QUA-1-RELATED"/>
    <property type="match status" value="1"/>
</dbReference>
<comment type="caution">
    <text evidence="4">The sequence shown here is derived from an EMBL/GenBank/DDBJ whole genome shotgun (WGS) entry which is preliminary data.</text>
</comment>
<accession>A0AAV8UEU5</accession>
<dbReference type="GO" id="GO:0016539">
    <property type="term" value="P:intein-mediated protein splicing"/>
    <property type="evidence" value="ECO:0007669"/>
    <property type="project" value="InterPro"/>
</dbReference>
<evidence type="ECO:0000313" key="4">
    <source>
        <dbReference type="EMBL" id="KAJ8901015.1"/>
    </source>
</evidence>
<proteinExistence type="predicted"/>
<feature type="compositionally biased region" description="Low complexity" evidence="1">
    <location>
        <begin position="149"/>
        <end position="173"/>
    </location>
</feature>
<dbReference type="InterPro" id="IPR006141">
    <property type="entry name" value="Intein_N"/>
</dbReference>
<keyword evidence="2" id="KW-0732">Signal</keyword>
<evidence type="ECO:0000256" key="2">
    <source>
        <dbReference type="SAM" id="SignalP"/>
    </source>
</evidence>
<dbReference type="EMBL" id="JAMWBK010000012">
    <property type="protein sequence ID" value="KAJ8901015.1"/>
    <property type="molecule type" value="Genomic_DNA"/>
</dbReference>
<dbReference type="PROSITE" id="PS50817">
    <property type="entry name" value="INTEIN_N_TER"/>
    <property type="match status" value="1"/>
</dbReference>
<dbReference type="SMART" id="SM00306">
    <property type="entry name" value="HintN"/>
    <property type="match status" value="1"/>
</dbReference>
<dbReference type="SUPFAM" id="SSF51294">
    <property type="entry name" value="Hedgehog/intein (Hint) domain"/>
    <property type="match status" value="1"/>
</dbReference>
<feature type="compositionally biased region" description="Low complexity" evidence="1">
    <location>
        <begin position="124"/>
        <end position="136"/>
    </location>
</feature>
<evidence type="ECO:0000259" key="3">
    <source>
        <dbReference type="SMART" id="SM00306"/>
    </source>
</evidence>
<name>A0AAV8UEU5_9RHOD</name>
<dbReference type="InterPro" id="IPR052140">
    <property type="entry name" value="Dev_Signal_Hedgehog-like"/>
</dbReference>
<organism evidence="4 5">
    <name type="scientific">Rhodosorus marinus</name>
    <dbReference type="NCBI Taxonomy" id="101924"/>
    <lineage>
        <taxon>Eukaryota</taxon>
        <taxon>Rhodophyta</taxon>
        <taxon>Stylonematophyceae</taxon>
        <taxon>Stylonematales</taxon>
        <taxon>Stylonemataceae</taxon>
        <taxon>Rhodosorus</taxon>
    </lineage>
</organism>
<feature type="compositionally biased region" description="Low complexity" evidence="1">
    <location>
        <begin position="259"/>
        <end position="268"/>
    </location>
</feature>
<dbReference type="Gene3D" id="2.170.16.10">
    <property type="entry name" value="Hedgehog/Intein (Hint) domain"/>
    <property type="match status" value="1"/>
</dbReference>
<feature type="compositionally biased region" description="Low complexity" evidence="1">
    <location>
        <begin position="183"/>
        <end position="204"/>
    </location>
</feature>
<protein>
    <recommendedName>
        <fullName evidence="3">Hint domain-containing protein</fullName>
    </recommendedName>
</protein>
<feature type="signal peptide" evidence="2">
    <location>
        <begin position="1"/>
        <end position="24"/>
    </location>
</feature>
<feature type="region of interest" description="Disordered" evidence="1">
    <location>
        <begin position="110"/>
        <end position="279"/>
    </location>
</feature>
<evidence type="ECO:0000256" key="1">
    <source>
        <dbReference type="SAM" id="MobiDB-lite"/>
    </source>
</evidence>
<dbReference type="AlphaFoldDB" id="A0AAV8UEU5"/>
<evidence type="ECO:0000313" key="5">
    <source>
        <dbReference type="Proteomes" id="UP001157974"/>
    </source>
</evidence>
<dbReference type="InterPro" id="IPR003587">
    <property type="entry name" value="Hint_dom_N"/>
</dbReference>
<dbReference type="CDD" id="cd00081">
    <property type="entry name" value="Hint"/>
    <property type="match status" value="1"/>
</dbReference>
<dbReference type="GO" id="GO:0016540">
    <property type="term" value="P:protein autoprocessing"/>
    <property type="evidence" value="ECO:0007669"/>
    <property type="project" value="InterPro"/>
</dbReference>
<gene>
    <name evidence="4" type="ORF">NDN08_004877</name>
</gene>
<keyword evidence="5" id="KW-1185">Reference proteome</keyword>
<sequence length="462" mass="48514">MNFRLFFSWKWLLVGALVLGSVNGAPDGVNFKRVVSALRQVDCEELVEQCLGLLSQRCATEIVGGDGDVGDAMVCCDELFQVLDCFFEELDRCLPPLVIDIIRDSERDCEARQTGFPTAPPAPTETASKAPTEAPTQVSTEVPAGTAIEVPTGAATETPTEAPTAAPSEVPTAIPSIAPTVPPTEALTEPPTEAPTEIPTEASTVAPTGVPTEYHAETPTEVSTEAPTVAPSEALTEAPTEAPTDAPTGIPTDTPAENSSSPAVSPSATPTPTPTSLPVCFPGDATVLIADGTEKPMRFLEAGDKVMVAGGDFSDVYAFGHKDPAQDADFIRIETESGHVIEVSGSHYVLVADALVAAKKVKVGDQLTITGLGKSRIGVLSSVRRSGVYSPHTLDGTIVVNGIEASCHTETVKPFVADLLMAIPKFLYRLGLNEPLGSMLYKSTPAYVHSFLTKMRISAAQQ</sequence>
<reference evidence="4 5" key="1">
    <citation type="journal article" date="2023" name="Nat. Commun.">
        <title>Origin of minicircular mitochondrial genomes in red algae.</title>
        <authorList>
            <person name="Lee Y."/>
            <person name="Cho C.H."/>
            <person name="Lee Y.M."/>
            <person name="Park S.I."/>
            <person name="Yang J.H."/>
            <person name="West J.A."/>
            <person name="Bhattacharya D."/>
            <person name="Yoon H.S."/>
        </authorList>
    </citation>
    <scope>NUCLEOTIDE SEQUENCE [LARGE SCALE GENOMIC DNA]</scope>
    <source>
        <strain evidence="4 5">CCMP1338</strain>
        <tissue evidence="4">Whole cell</tissue>
    </source>
</reference>
<feature type="chain" id="PRO_5043843771" description="Hint domain-containing protein" evidence="2">
    <location>
        <begin position="25"/>
        <end position="462"/>
    </location>
</feature>
<dbReference type="PANTHER" id="PTHR46706:SF12">
    <property type="entry name" value="PROTEIN QUA-1-RELATED"/>
    <property type="match status" value="1"/>
</dbReference>